<accession>A0A371FAY6</accession>
<comment type="caution">
    <text evidence="1">The sequence shown here is derived from an EMBL/GenBank/DDBJ whole genome shotgun (WGS) entry which is preliminary data.</text>
</comment>
<dbReference type="Proteomes" id="UP000257109">
    <property type="component" value="Unassembled WGS sequence"/>
</dbReference>
<dbReference type="AlphaFoldDB" id="A0A371FAY6"/>
<gene>
    <name evidence="1" type="ORF">CR513_44656</name>
</gene>
<feature type="non-terminal residue" evidence="1">
    <location>
        <position position="1"/>
    </location>
</feature>
<sequence length="86" mass="10236">QSQLDISEKKQQTSIMTNTDSNFVQHAILKLNEHYDHWAMLMENFLRSKEFKGEKLLVSSYDQTVLERILKKVTLKGIWDSMKQKY</sequence>
<evidence type="ECO:0000313" key="1">
    <source>
        <dbReference type="EMBL" id="RDX75458.1"/>
    </source>
</evidence>
<protein>
    <recommendedName>
        <fullName evidence="3">Retrovirus-related Pol polyprotein from transposon TNT 1-94</fullName>
    </recommendedName>
</protein>
<name>A0A371FAY6_MUCPR</name>
<proteinExistence type="predicted"/>
<evidence type="ECO:0000313" key="2">
    <source>
        <dbReference type="Proteomes" id="UP000257109"/>
    </source>
</evidence>
<organism evidence="1 2">
    <name type="scientific">Mucuna pruriens</name>
    <name type="common">Velvet bean</name>
    <name type="synonym">Dolichos pruriens</name>
    <dbReference type="NCBI Taxonomy" id="157652"/>
    <lineage>
        <taxon>Eukaryota</taxon>
        <taxon>Viridiplantae</taxon>
        <taxon>Streptophyta</taxon>
        <taxon>Embryophyta</taxon>
        <taxon>Tracheophyta</taxon>
        <taxon>Spermatophyta</taxon>
        <taxon>Magnoliopsida</taxon>
        <taxon>eudicotyledons</taxon>
        <taxon>Gunneridae</taxon>
        <taxon>Pentapetalae</taxon>
        <taxon>rosids</taxon>
        <taxon>fabids</taxon>
        <taxon>Fabales</taxon>
        <taxon>Fabaceae</taxon>
        <taxon>Papilionoideae</taxon>
        <taxon>50 kb inversion clade</taxon>
        <taxon>NPAAA clade</taxon>
        <taxon>indigoferoid/millettioid clade</taxon>
        <taxon>Phaseoleae</taxon>
        <taxon>Mucuna</taxon>
    </lineage>
</organism>
<dbReference type="EMBL" id="QJKJ01009835">
    <property type="protein sequence ID" value="RDX75458.1"/>
    <property type="molecule type" value="Genomic_DNA"/>
</dbReference>
<reference evidence="1" key="1">
    <citation type="submission" date="2018-05" db="EMBL/GenBank/DDBJ databases">
        <title>Draft genome of Mucuna pruriens seed.</title>
        <authorList>
            <person name="Nnadi N.E."/>
            <person name="Vos R."/>
            <person name="Hasami M.H."/>
            <person name="Devisetty U.K."/>
            <person name="Aguiy J.C."/>
        </authorList>
    </citation>
    <scope>NUCLEOTIDE SEQUENCE [LARGE SCALE GENOMIC DNA]</scope>
    <source>
        <strain evidence="1">JCA_2017</strain>
    </source>
</reference>
<evidence type="ECO:0008006" key="3">
    <source>
        <dbReference type="Google" id="ProtNLM"/>
    </source>
</evidence>
<keyword evidence="2" id="KW-1185">Reference proteome</keyword>